<evidence type="ECO:0000313" key="1">
    <source>
        <dbReference type="EMBL" id="KAE9409892.1"/>
    </source>
</evidence>
<evidence type="ECO:0000313" key="2">
    <source>
        <dbReference type="Proteomes" id="UP000799118"/>
    </source>
</evidence>
<proteinExistence type="predicted"/>
<accession>A0A6A4ICL3</accession>
<sequence length="282" mass="32293">MAHFHESIAQCVWPKERVSTRLCAKCGDSFDLDLHELKYDEMMRRVRSGYSPAGLEHAFHSKLLADAHEEMDLCQTEIRRLQDLSRAIEAQKKLIGSYIAGIRCIISPIRSLPVELLGEIFKYVCCGDIGVNCMGDDDDQLPTLTLSRVCIRWYDLVTSMPVLWSSFGSRALDHPFTSSLFNLFLERSRLHLIDFKLHCMNSDLTAHSFSSLTIFENSNRWRHVHITARDSFVEEILQSLIDSGKSLPGLLSLILESSINIEILFSRPPELFYTVRTFSFSR</sequence>
<dbReference type="Gene3D" id="1.20.1280.50">
    <property type="match status" value="1"/>
</dbReference>
<gene>
    <name evidence="1" type="ORF">BT96DRAFT_460409</name>
</gene>
<reference evidence="1" key="1">
    <citation type="journal article" date="2019" name="Environ. Microbiol.">
        <title>Fungal ecological strategies reflected in gene transcription - a case study of two litter decomposers.</title>
        <authorList>
            <person name="Barbi F."/>
            <person name="Kohler A."/>
            <person name="Barry K."/>
            <person name="Baskaran P."/>
            <person name="Daum C."/>
            <person name="Fauchery L."/>
            <person name="Ihrmark K."/>
            <person name="Kuo A."/>
            <person name="LaButti K."/>
            <person name="Lipzen A."/>
            <person name="Morin E."/>
            <person name="Grigoriev I.V."/>
            <person name="Henrissat B."/>
            <person name="Lindahl B."/>
            <person name="Martin F."/>
        </authorList>
    </citation>
    <scope>NUCLEOTIDE SEQUENCE</scope>
    <source>
        <strain evidence="1">JB14</strain>
    </source>
</reference>
<keyword evidence="2" id="KW-1185">Reference proteome</keyword>
<organism evidence="1 2">
    <name type="scientific">Gymnopus androsaceus JB14</name>
    <dbReference type="NCBI Taxonomy" id="1447944"/>
    <lineage>
        <taxon>Eukaryota</taxon>
        <taxon>Fungi</taxon>
        <taxon>Dikarya</taxon>
        <taxon>Basidiomycota</taxon>
        <taxon>Agaricomycotina</taxon>
        <taxon>Agaricomycetes</taxon>
        <taxon>Agaricomycetidae</taxon>
        <taxon>Agaricales</taxon>
        <taxon>Marasmiineae</taxon>
        <taxon>Omphalotaceae</taxon>
        <taxon>Gymnopus</taxon>
    </lineage>
</organism>
<dbReference type="OrthoDB" id="3248197at2759"/>
<name>A0A6A4ICL3_9AGAR</name>
<dbReference type="Proteomes" id="UP000799118">
    <property type="component" value="Unassembled WGS sequence"/>
</dbReference>
<protein>
    <submittedName>
        <fullName evidence="1">Uncharacterized protein</fullName>
    </submittedName>
</protein>
<dbReference type="AlphaFoldDB" id="A0A6A4ICL3"/>
<dbReference type="EMBL" id="ML769386">
    <property type="protein sequence ID" value="KAE9409892.1"/>
    <property type="molecule type" value="Genomic_DNA"/>
</dbReference>